<dbReference type="CDD" id="cd18787">
    <property type="entry name" value="SF2_C_DEAD"/>
    <property type="match status" value="1"/>
</dbReference>
<evidence type="ECO:0000256" key="1">
    <source>
        <dbReference type="ARBA" id="ARBA00022741"/>
    </source>
</evidence>
<dbReference type="GO" id="GO:0003676">
    <property type="term" value="F:nucleic acid binding"/>
    <property type="evidence" value="ECO:0007669"/>
    <property type="project" value="InterPro"/>
</dbReference>
<comment type="caution">
    <text evidence="12">The sequence shown here is derived from an EMBL/GenBank/DDBJ whole genome shotgun (WGS) entry which is preliminary data.</text>
</comment>
<dbReference type="PANTHER" id="PTHR47959">
    <property type="entry name" value="ATP-DEPENDENT RNA HELICASE RHLE-RELATED"/>
    <property type="match status" value="1"/>
</dbReference>
<keyword evidence="2 7" id="KW-0378">Hydrolase</keyword>
<dbReference type="Pfam" id="PF00271">
    <property type="entry name" value="Helicase_C"/>
    <property type="match status" value="1"/>
</dbReference>
<dbReference type="InterPro" id="IPR014001">
    <property type="entry name" value="Helicase_ATP-bd"/>
</dbReference>
<evidence type="ECO:0000256" key="8">
    <source>
        <dbReference type="SAM" id="MobiDB-lite"/>
    </source>
</evidence>
<evidence type="ECO:0000256" key="6">
    <source>
        <dbReference type="PROSITE-ProRule" id="PRU00552"/>
    </source>
</evidence>
<dbReference type="GO" id="GO:0003724">
    <property type="term" value="F:RNA helicase activity"/>
    <property type="evidence" value="ECO:0007669"/>
    <property type="project" value="InterPro"/>
</dbReference>
<dbReference type="PROSITE" id="PS51194">
    <property type="entry name" value="HELICASE_CTER"/>
    <property type="match status" value="1"/>
</dbReference>
<evidence type="ECO:0000256" key="3">
    <source>
        <dbReference type="ARBA" id="ARBA00022806"/>
    </source>
</evidence>
<dbReference type="Pfam" id="PF00270">
    <property type="entry name" value="DEAD"/>
    <property type="match status" value="1"/>
</dbReference>
<feature type="compositionally biased region" description="Polar residues" evidence="8">
    <location>
        <begin position="1"/>
        <end position="15"/>
    </location>
</feature>
<feature type="domain" description="Helicase ATP-binding" evidence="9">
    <location>
        <begin position="130"/>
        <end position="299"/>
    </location>
</feature>
<feature type="compositionally biased region" description="Low complexity" evidence="8">
    <location>
        <begin position="23"/>
        <end position="42"/>
    </location>
</feature>
<dbReference type="InterPro" id="IPR001650">
    <property type="entry name" value="Helicase_C-like"/>
</dbReference>
<organism evidence="12 13">
    <name type="scientific">Candidatus Kaiserbacteria bacterium CG10_big_fil_rev_8_21_14_0_10_45_20</name>
    <dbReference type="NCBI Taxonomy" id="1974607"/>
    <lineage>
        <taxon>Bacteria</taxon>
        <taxon>Candidatus Kaiseribacteriota</taxon>
    </lineage>
</organism>
<evidence type="ECO:0000256" key="4">
    <source>
        <dbReference type="ARBA" id="ARBA00022840"/>
    </source>
</evidence>
<feature type="domain" description="DEAD-box RNA helicase Q" evidence="11">
    <location>
        <begin position="99"/>
        <end position="127"/>
    </location>
</feature>
<dbReference type="InterPro" id="IPR011545">
    <property type="entry name" value="DEAD/DEAH_box_helicase_dom"/>
</dbReference>
<dbReference type="Proteomes" id="UP000229315">
    <property type="component" value="Unassembled WGS sequence"/>
</dbReference>
<dbReference type="CDD" id="cd00268">
    <property type="entry name" value="DEADc"/>
    <property type="match status" value="1"/>
</dbReference>
<dbReference type="Gene3D" id="3.40.50.300">
    <property type="entry name" value="P-loop containing nucleotide triphosphate hydrolases"/>
    <property type="match status" value="2"/>
</dbReference>
<dbReference type="PANTHER" id="PTHR47959:SF13">
    <property type="entry name" value="ATP-DEPENDENT RNA HELICASE RHLE"/>
    <property type="match status" value="1"/>
</dbReference>
<dbReference type="InterPro" id="IPR027417">
    <property type="entry name" value="P-loop_NTPase"/>
</dbReference>
<reference evidence="13" key="1">
    <citation type="submission" date="2017-09" db="EMBL/GenBank/DDBJ databases">
        <title>Depth-based differentiation of microbial function through sediment-hosted aquifers and enrichment of novel symbionts in the deep terrestrial subsurface.</title>
        <authorList>
            <person name="Probst A.J."/>
            <person name="Ladd B."/>
            <person name="Jarett J.K."/>
            <person name="Geller-Mcgrath D.E."/>
            <person name="Sieber C.M.K."/>
            <person name="Emerson J.B."/>
            <person name="Anantharaman K."/>
            <person name="Thomas B.C."/>
            <person name="Malmstrom R."/>
            <person name="Stieglmeier M."/>
            <person name="Klingl A."/>
            <person name="Woyke T."/>
            <person name="Ryan C.M."/>
            <person name="Banfield J.F."/>
        </authorList>
    </citation>
    <scope>NUCLEOTIDE SEQUENCE [LARGE SCALE GENOMIC DNA]</scope>
</reference>
<dbReference type="PROSITE" id="PS00039">
    <property type="entry name" value="DEAD_ATP_HELICASE"/>
    <property type="match status" value="1"/>
</dbReference>
<dbReference type="SUPFAM" id="SSF52540">
    <property type="entry name" value="P-loop containing nucleoside triphosphate hydrolases"/>
    <property type="match status" value="1"/>
</dbReference>
<dbReference type="PROSITE" id="PS51192">
    <property type="entry name" value="HELICASE_ATP_BIND_1"/>
    <property type="match status" value="1"/>
</dbReference>
<dbReference type="InterPro" id="IPR014014">
    <property type="entry name" value="RNA_helicase_DEAD_Q_motif"/>
</dbReference>
<evidence type="ECO:0000256" key="7">
    <source>
        <dbReference type="RuleBase" id="RU000492"/>
    </source>
</evidence>
<evidence type="ECO:0000259" key="9">
    <source>
        <dbReference type="PROSITE" id="PS51192"/>
    </source>
</evidence>
<feature type="region of interest" description="Disordered" evidence="8">
    <location>
        <begin position="1"/>
        <end position="84"/>
    </location>
</feature>
<name>A0A2H0UFF7_9BACT</name>
<dbReference type="InterPro" id="IPR044742">
    <property type="entry name" value="DEAD/DEAH_RhlB"/>
</dbReference>
<dbReference type="SMART" id="SM00490">
    <property type="entry name" value="HELICc"/>
    <property type="match status" value="1"/>
</dbReference>
<dbReference type="GO" id="GO:0016787">
    <property type="term" value="F:hydrolase activity"/>
    <property type="evidence" value="ECO:0007669"/>
    <property type="project" value="UniProtKB-KW"/>
</dbReference>
<dbReference type="EMBL" id="PFBH01000015">
    <property type="protein sequence ID" value="PIR85121.1"/>
    <property type="molecule type" value="Genomic_DNA"/>
</dbReference>
<evidence type="ECO:0000259" key="10">
    <source>
        <dbReference type="PROSITE" id="PS51194"/>
    </source>
</evidence>
<proteinExistence type="inferred from homology"/>
<comment type="similarity">
    <text evidence="5 7">Belongs to the DEAD box helicase family.</text>
</comment>
<accession>A0A2H0UFF7</accession>
<gene>
    <name evidence="12" type="ORF">COU15_02605</name>
</gene>
<evidence type="ECO:0000259" key="11">
    <source>
        <dbReference type="PROSITE" id="PS51195"/>
    </source>
</evidence>
<keyword evidence="3 7" id="KW-0347">Helicase</keyword>
<dbReference type="InterPro" id="IPR050079">
    <property type="entry name" value="DEAD_box_RNA_helicase"/>
</dbReference>
<keyword evidence="4 7" id="KW-0067">ATP-binding</keyword>
<dbReference type="GO" id="GO:0005524">
    <property type="term" value="F:ATP binding"/>
    <property type="evidence" value="ECO:0007669"/>
    <property type="project" value="UniProtKB-KW"/>
</dbReference>
<dbReference type="SMART" id="SM00487">
    <property type="entry name" value="DEXDc"/>
    <property type="match status" value="1"/>
</dbReference>
<protein>
    <recommendedName>
        <fullName evidence="14">ATP-dependent helicase</fullName>
    </recommendedName>
</protein>
<evidence type="ECO:0000256" key="2">
    <source>
        <dbReference type="ARBA" id="ARBA00022801"/>
    </source>
</evidence>
<feature type="domain" description="Helicase C-terminal" evidence="10">
    <location>
        <begin position="325"/>
        <end position="445"/>
    </location>
</feature>
<feature type="short sequence motif" description="Q motif" evidence="6">
    <location>
        <begin position="99"/>
        <end position="127"/>
    </location>
</feature>
<evidence type="ECO:0000313" key="12">
    <source>
        <dbReference type="EMBL" id="PIR85121.1"/>
    </source>
</evidence>
<dbReference type="PROSITE" id="PS51195">
    <property type="entry name" value="Q_MOTIF"/>
    <property type="match status" value="1"/>
</dbReference>
<evidence type="ECO:0000256" key="5">
    <source>
        <dbReference type="ARBA" id="ARBA00038437"/>
    </source>
</evidence>
<sequence>MQTTNNRPSRSGSHTSGRRPFKSAGSQGGARSYGSSRGPSSYRGRRPTQGGARGPWRPSRSSRDANRGRGGRKMPTFDPSKFINTNPVDVSQEVYVSTNTFASFGLNGKLVETVTNLGMVTPTPIQDQIIPEILQGRDVIGLAETGTGKTAAFLLPLIEKTLKENQRLTLILAPTRELAIQIQEELRQLSKGFRLFSVTCVGGTNIRPQIYSLRRNNHFIIGTPGRVLDLIKRRAFSPEEVTTVVLDEADRMLDMGFIHDMKSILSSTPKDRETLFFSATMSPATKQLVTEFLRDPITVSVKKKDVTNSIAQDVVHYDGHGKFDTLAKLLADPECKRAIVFGAMKHSVEKLALELTACGVPAESIHGNKNHTQRQRALQKFKSGATPVLVATDVAARGIHVDDVTHVINYDLPNTFEDYVHRIGRTGRGSKKGKALTFVSSSARR</sequence>
<evidence type="ECO:0008006" key="14">
    <source>
        <dbReference type="Google" id="ProtNLM"/>
    </source>
</evidence>
<dbReference type="InterPro" id="IPR000629">
    <property type="entry name" value="RNA-helicase_DEAD-box_CS"/>
</dbReference>
<keyword evidence="1 7" id="KW-0547">Nucleotide-binding</keyword>
<evidence type="ECO:0000313" key="13">
    <source>
        <dbReference type="Proteomes" id="UP000229315"/>
    </source>
</evidence>
<dbReference type="AlphaFoldDB" id="A0A2H0UFF7"/>
<dbReference type="GO" id="GO:0005829">
    <property type="term" value="C:cytosol"/>
    <property type="evidence" value="ECO:0007669"/>
    <property type="project" value="TreeGrafter"/>
</dbReference>